<keyword evidence="1" id="KW-1133">Transmembrane helix</keyword>
<dbReference type="EMBL" id="CP047897">
    <property type="protein sequence ID" value="QHL87628.1"/>
    <property type="molecule type" value="Genomic_DNA"/>
</dbReference>
<reference evidence="2 3" key="1">
    <citation type="submission" date="2020-01" db="EMBL/GenBank/DDBJ databases">
        <authorList>
            <person name="Kim M."/>
        </authorList>
    </citation>
    <scope>NUCLEOTIDE SEQUENCE [LARGE SCALE GENOMIC DNA]</scope>
    <source>
        <strain evidence="2 3">BT10</strain>
    </source>
</reference>
<keyword evidence="3" id="KW-1185">Reference proteome</keyword>
<keyword evidence="1" id="KW-0472">Membrane</keyword>
<keyword evidence="1" id="KW-0812">Transmembrane</keyword>
<accession>A0A6P1P027</accession>
<protein>
    <submittedName>
        <fullName evidence="2">Uncharacterized protein</fullName>
    </submittedName>
</protein>
<dbReference type="Proteomes" id="UP000464214">
    <property type="component" value="Chromosome"/>
</dbReference>
<organism evidence="2 3">
    <name type="scientific">Nibribacter ruber</name>
    <dbReference type="NCBI Taxonomy" id="2698458"/>
    <lineage>
        <taxon>Bacteria</taxon>
        <taxon>Pseudomonadati</taxon>
        <taxon>Bacteroidota</taxon>
        <taxon>Cytophagia</taxon>
        <taxon>Cytophagales</taxon>
        <taxon>Hymenobacteraceae</taxon>
        <taxon>Nibribacter</taxon>
    </lineage>
</organism>
<sequence>MLSLLFLVFIATPLVLGCLCYFVPKMLGCPKTARYLTIGYGLLVTAAGFFIAFEDMFFTKASARELIEEQGFKLEDEFKLLRNESMSGIGDYYHTFTLQISDNDKQAAILLIKSSDNYKPATSYPDDLPYHQTTDRYFGKKIIRNYETSESYVREYFEPSGRKGYAPTFRQIFIHKIKNEVEFQETD</sequence>
<evidence type="ECO:0000256" key="1">
    <source>
        <dbReference type="SAM" id="Phobius"/>
    </source>
</evidence>
<name>A0A6P1P027_9BACT</name>
<evidence type="ECO:0000313" key="2">
    <source>
        <dbReference type="EMBL" id="QHL87628.1"/>
    </source>
</evidence>
<dbReference type="AlphaFoldDB" id="A0A6P1P027"/>
<dbReference type="KEGG" id="nib:GU926_09330"/>
<gene>
    <name evidence="2" type="ORF">GU926_09330</name>
</gene>
<dbReference type="RefSeq" id="WP_160691208.1">
    <property type="nucleotide sequence ID" value="NZ_CP047897.1"/>
</dbReference>
<evidence type="ECO:0000313" key="3">
    <source>
        <dbReference type="Proteomes" id="UP000464214"/>
    </source>
</evidence>
<proteinExistence type="predicted"/>
<feature type="transmembrane region" description="Helical" evidence="1">
    <location>
        <begin position="33"/>
        <end position="53"/>
    </location>
</feature>